<gene>
    <name evidence="1" type="ORF">DARMORV10_C09P30490.1</name>
</gene>
<reference evidence="1" key="1">
    <citation type="submission" date="2021-01" db="EMBL/GenBank/DDBJ databases">
        <authorList>
            <consortium name="Genoscope - CEA"/>
            <person name="William W."/>
        </authorList>
    </citation>
    <scope>NUCLEOTIDE SEQUENCE</scope>
</reference>
<evidence type="ECO:0000313" key="1">
    <source>
        <dbReference type="EMBL" id="CAF1737417.1"/>
    </source>
</evidence>
<dbReference type="AlphaFoldDB" id="A0A816ISK6"/>
<name>A0A816ISK6_BRANA</name>
<proteinExistence type="predicted"/>
<organism evidence="1">
    <name type="scientific">Brassica napus</name>
    <name type="common">Rape</name>
    <dbReference type="NCBI Taxonomy" id="3708"/>
    <lineage>
        <taxon>Eukaryota</taxon>
        <taxon>Viridiplantae</taxon>
        <taxon>Streptophyta</taxon>
        <taxon>Embryophyta</taxon>
        <taxon>Tracheophyta</taxon>
        <taxon>Spermatophyta</taxon>
        <taxon>Magnoliopsida</taxon>
        <taxon>eudicotyledons</taxon>
        <taxon>Gunneridae</taxon>
        <taxon>Pentapetalae</taxon>
        <taxon>rosids</taxon>
        <taxon>malvids</taxon>
        <taxon>Brassicales</taxon>
        <taxon>Brassicaceae</taxon>
        <taxon>Brassiceae</taxon>
        <taxon>Brassica</taxon>
    </lineage>
</organism>
<dbReference type="EMBL" id="HG994373">
    <property type="protein sequence ID" value="CAF1737417.1"/>
    <property type="molecule type" value="Genomic_DNA"/>
</dbReference>
<protein>
    <submittedName>
        <fullName evidence="1">(rape) hypothetical protein</fullName>
    </submittedName>
</protein>
<accession>A0A816ISK6</accession>
<dbReference type="Proteomes" id="UP001295469">
    <property type="component" value="Chromosome C09"/>
</dbReference>
<sequence length="107" mass="11882">MANSTTAHHRRLRLLSFLNDVLPGREDEESLNSVTGGLLIGLEMLLKRSIREKLLLVTHLSKSVLLLCHRLISQNTLCLTEELEAAMGIVPHENSILHQVHKVNGGS</sequence>